<dbReference type="EMBL" id="KB206175">
    <property type="protein sequence ID" value="ELP94711.1"/>
    <property type="molecule type" value="Genomic_DNA"/>
</dbReference>
<accession>A0A0A1UH51</accession>
<dbReference type="Proteomes" id="UP000014680">
    <property type="component" value="Unassembled WGS sequence"/>
</dbReference>
<keyword evidence="2" id="KW-1133">Transmembrane helix</keyword>
<keyword evidence="1" id="KW-1015">Disulfide bond</keyword>
<dbReference type="InterPro" id="IPR011009">
    <property type="entry name" value="Kinase-like_dom_sf"/>
</dbReference>
<dbReference type="PROSITE" id="PS00022">
    <property type="entry name" value="EGF_1"/>
    <property type="match status" value="1"/>
</dbReference>
<dbReference type="GeneID" id="14893764"/>
<dbReference type="PROSITE" id="PS00108">
    <property type="entry name" value="PROTEIN_KINASE_ST"/>
    <property type="match status" value="1"/>
</dbReference>
<dbReference type="AlphaFoldDB" id="A0A0A1UH51"/>
<feature type="chain" id="PRO_5001980886" evidence="3">
    <location>
        <begin position="21"/>
        <end position="1089"/>
    </location>
</feature>
<feature type="domain" description="EGF-like" evidence="5">
    <location>
        <begin position="385"/>
        <end position="421"/>
    </location>
</feature>
<dbReference type="InterPro" id="IPR008271">
    <property type="entry name" value="Ser/Thr_kinase_AS"/>
</dbReference>
<keyword evidence="1" id="KW-0245">EGF-like domain</keyword>
<dbReference type="SUPFAM" id="SSF56112">
    <property type="entry name" value="Protein kinase-like (PK-like)"/>
    <property type="match status" value="1"/>
</dbReference>
<evidence type="ECO:0000313" key="6">
    <source>
        <dbReference type="EMBL" id="ELP94711.1"/>
    </source>
</evidence>
<dbReference type="PROSITE" id="PS50026">
    <property type="entry name" value="EGF_3"/>
    <property type="match status" value="1"/>
</dbReference>
<evidence type="ECO:0000256" key="2">
    <source>
        <dbReference type="SAM" id="Phobius"/>
    </source>
</evidence>
<dbReference type="EC" id="2.7.10.2" evidence="6"/>
<name>A0A0A1UH51_ENTIV</name>
<evidence type="ECO:0000313" key="7">
    <source>
        <dbReference type="Proteomes" id="UP000014680"/>
    </source>
</evidence>
<dbReference type="PANTHER" id="PTHR45756:SF1">
    <property type="entry name" value="PROTEIN KINASE DOMAIN CONTAINING PROTEIN"/>
    <property type="match status" value="1"/>
</dbReference>
<proteinExistence type="predicted"/>
<dbReference type="InterPro" id="IPR002049">
    <property type="entry name" value="LE_dom"/>
</dbReference>
<dbReference type="PROSITE" id="PS50011">
    <property type="entry name" value="PROTEIN_KINASE_DOM"/>
    <property type="match status" value="1"/>
</dbReference>
<dbReference type="Pfam" id="PF07714">
    <property type="entry name" value="PK_Tyr_Ser-Thr"/>
    <property type="match status" value="1"/>
</dbReference>
<dbReference type="InterPro" id="IPR053215">
    <property type="entry name" value="TKL_Ser/Thr_kinase"/>
</dbReference>
<dbReference type="GO" id="GO:0005524">
    <property type="term" value="F:ATP binding"/>
    <property type="evidence" value="ECO:0007669"/>
    <property type="project" value="InterPro"/>
</dbReference>
<keyword evidence="2" id="KW-0472">Membrane</keyword>
<feature type="domain" description="Protein kinase" evidence="4">
    <location>
        <begin position="784"/>
        <end position="1059"/>
    </location>
</feature>
<dbReference type="CDD" id="cd00055">
    <property type="entry name" value="EGF_Lam"/>
    <property type="match status" value="1"/>
</dbReference>
<keyword evidence="7" id="KW-1185">Reference proteome</keyword>
<gene>
    <name evidence="6" type="ORF">EIN_340290</name>
</gene>
<evidence type="ECO:0000259" key="5">
    <source>
        <dbReference type="PROSITE" id="PS50026"/>
    </source>
</evidence>
<protein>
    <submittedName>
        <fullName evidence="6">Serine-threonine protein kinase, putative</fullName>
        <ecNumber evidence="6">2.7.10.2</ecNumber>
    </submittedName>
</protein>
<evidence type="ECO:0000256" key="3">
    <source>
        <dbReference type="SAM" id="SignalP"/>
    </source>
</evidence>
<dbReference type="Gene3D" id="1.10.510.10">
    <property type="entry name" value="Transferase(Phosphotransferase) domain 1"/>
    <property type="match status" value="1"/>
</dbReference>
<dbReference type="SMART" id="SM00220">
    <property type="entry name" value="S_TKc"/>
    <property type="match status" value="1"/>
</dbReference>
<dbReference type="InterPro" id="IPR001245">
    <property type="entry name" value="Ser-Thr/Tyr_kinase_cat_dom"/>
</dbReference>
<dbReference type="InterPro" id="IPR000719">
    <property type="entry name" value="Prot_kinase_dom"/>
</dbReference>
<comment type="caution">
    <text evidence="1">Lacks conserved residue(s) required for the propagation of feature annotation.</text>
</comment>
<dbReference type="InterPro" id="IPR000742">
    <property type="entry name" value="EGF"/>
</dbReference>
<dbReference type="PANTHER" id="PTHR45756">
    <property type="entry name" value="PALMITOYLTRANSFERASE"/>
    <property type="match status" value="1"/>
</dbReference>
<feature type="disulfide bond" evidence="1">
    <location>
        <begin position="411"/>
        <end position="420"/>
    </location>
</feature>
<sequence length="1089" mass="125369">MLNNHLLTLIIVLIARTTNSTQLSCSPGCSSSCLANYTCKTSCEESYDNDNTCAHCSATDLNDDSSPVYIIDEDMNCHKFGRKVAMNPLSTWLPTDEFFDILHLNETTTYTIKDTGLVDYSFCYYRQKYRMGKWFKFDSNEMTKDHFRIRIKKTDNTEVPVDLYVDGSNSPYYSFTPYCYVHFFLNKSVTENMGMFPVRKNNGLDAKDKQIYYFFAHITGFTKKFTFSLLIEEIDGLQMEPNFAITQEHFNELSIDLTKKKKIEIPFEQIGFFTNSACMQNVFMKAVLFTLQYEGRGSVFIDTRDDNRIVYMNELELEYDENGEFSKRSCVRLISGKKLTSIEQREKEGEVGQPNGVYIKVQGDGKKRYFSFLSEDYRAEITMTLSIICPNDCNEESGFGRCDLTEGKCVCKEGYGGDDCHLLCYYQNKWQITDNANLCYFGSRDCDQYCNCNNGKTSSNHLCVTSECAKGKLGNGDECIRNSEGCDSGCTCQKSLNYTSNSGICVSNLCGNNNIDDYYNTNGKFIRKEECDGGVNCNITCQCPEGYETNPDDELSCRKKVLGSGAIIGIVLGSTVAFVVILGVLLFVVIFLLKYKKIDINIYKTQQPIYHFYINGATKSTGSKFSRYYINPTRLDFGNETKLTSINDTRFEKIDVKNLSKNKWMMVIFHTTNSPKYTFYFEPQVLYIRPRMASTYTMTCYMTIHCTTRIRDLRIPYSVWFAHSKSTLSSIADLLKNKSFDNWTEDDKKKMAILCKNVKRRHYENFVITTDAMNTVHLDMDELNMSETPIAEGAMGKVYIGNYRSVPVAIKQFRWESLSDEEMKELKKEVESECDIMSKLRNPFIANYMGAVTYVPQVSMVIQFFVLGSLGEYLRKERQDYLKLPYKLKVRMLFDTSKGMQFLHENRIMHLDLKPDNLLVNSLDPHSVCSVKITDFGTSRFVKKTMKKREDKGLGTPVYAAPETFRDEYTYSGDVYSYGITAWEIYYQEEPYKELKSIFEIKDHVEKGKRLILDKNIPTDYAGLIQSCWKQEGSERPTFDQVTKLVVKIDDEVALHSGIDDGVCQEKIDDFATKRTEKMQKQINELYRD</sequence>
<dbReference type="VEuPathDB" id="AmoebaDB:EIN_340290"/>
<keyword evidence="6" id="KW-0808">Transferase</keyword>
<dbReference type="PRINTS" id="PR00109">
    <property type="entry name" value="TYRKINASE"/>
</dbReference>
<evidence type="ECO:0000256" key="1">
    <source>
        <dbReference type="PROSITE-ProRule" id="PRU00076"/>
    </source>
</evidence>
<dbReference type="GO" id="GO:0004715">
    <property type="term" value="F:non-membrane spanning protein tyrosine kinase activity"/>
    <property type="evidence" value="ECO:0007669"/>
    <property type="project" value="UniProtKB-EC"/>
</dbReference>
<feature type="transmembrane region" description="Helical" evidence="2">
    <location>
        <begin position="566"/>
        <end position="593"/>
    </location>
</feature>
<evidence type="ECO:0000259" key="4">
    <source>
        <dbReference type="PROSITE" id="PS50011"/>
    </source>
</evidence>
<reference evidence="6 7" key="1">
    <citation type="submission" date="2012-10" db="EMBL/GenBank/DDBJ databases">
        <authorList>
            <person name="Zafar N."/>
            <person name="Inman J."/>
            <person name="Hall N."/>
            <person name="Lorenzi H."/>
            <person name="Caler E."/>
        </authorList>
    </citation>
    <scope>NUCLEOTIDE SEQUENCE [LARGE SCALE GENOMIC DNA]</scope>
    <source>
        <strain evidence="6 7">IP1</strain>
    </source>
</reference>
<keyword evidence="3" id="KW-0732">Signal</keyword>
<keyword evidence="2" id="KW-0812">Transmembrane</keyword>
<dbReference type="Gene3D" id="2.10.25.10">
    <property type="entry name" value="Laminin"/>
    <property type="match status" value="1"/>
</dbReference>
<dbReference type="KEGG" id="eiv:EIN_340290"/>
<keyword evidence="6" id="KW-0418">Kinase</keyword>
<organism evidence="6 7">
    <name type="scientific">Entamoeba invadens IP1</name>
    <dbReference type="NCBI Taxonomy" id="370355"/>
    <lineage>
        <taxon>Eukaryota</taxon>
        <taxon>Amoebozoa</taxon>
        <taxon>Evosea</taxon>
        <taxon>Archamoebae</taxon>
        <taxon>Mastigamoebida</taxon>
        <taxon>Entamoebidae</taxon>
        <taxon>Entamoeba</taxon>
    </lineage>
</organism>
<dbReference type="RefSeq" id="XP_004261482.1">
    <property type="nucleotide sequence ID" value="XM_004261434.1"/>
</dbReference>
<feature type="signal peptide" evidence="3">
    <location>
        <begin position="1"/>
        <end position="20"/>
    </location>
</feature>